<evidence type="ECO:0000256" key="6">
    <source>
        <dbReference type="SAM" id="MobiDB-lite"/>
    </source>
</evidence>
<protein>
    <recommendedName>
        <fullName evidence="8">Rieske domain-containing protein</fullName>
    </recommendedName>
</protein>
<keyword evidence="3" id="KW-0408">Iron</keyword>
<evidence type="ECO:0000256" key="1">
    <source>
        <dbReference type="ARBA" id="ARBA00022714"/>
    </source>
</evidence>
<dbReference type="InterPro" id="IPR017941">
    <property type="entry name" value="Rieske_2Fe-2S"/>
</dbReference>
<dbReference type="InterPro" id="IPR036922">
    <property type="entry name" value="Rieske_2Fe-2S_sf"/>
</dbReference>
<comment type="caution">
    <text evidence="9">The sequence shown here is derived from an EMBL/GenBank/DDBJ whole genome shotgun (WGS) entry which is preliminary data.</text>
</comment>
<feature type="compositionally biased region" description="Polar residues" evidence="6">
    <location>
        <begin position="92"/>
        <end position="103"/>
    </location>
</feature>
<dbReference type="InterPro" id="IPR014349">
    <property type="entry name" value="Rieske_Fe-S_prot"/>
</dbReference>
<reference evidence="9 10" key="1">
    <citation type="submission" date="2019-10" db="EMBL/GenBank/DDBJ databases">
        <title>Dictyobacter vulcani sp. nov., within the class Ktedonobacteria, isolated from soil of volcanic Mt. Zao.</title>
        <authorList>
            <person name="Zheng Y."/>
            <person name="Wang C.M."/>
            <person name="Sakai Y."/>
            <person name="Abe K."/>
            <person name="Yokota A."/>
            <person name="Yabe S."/>
        </authorList>
    </citation>
    <scope>NUCLEOTIDE SEQUENCE [LARGE SCALE GENOMIC DNA]</scope>
    <source>
        <strain evidence="9 10">W12</strain>
    </source>
</reference>
<feature type="region of interest" description="Disordered" evidence="6">
    <location>
        <begin position="142"/>
        <end position="197"/>
    </location>
</feature>
<dbReference type="GO" id="GO:0004497">
    <property type="term" value="F:monooxygenase activity"/>
    <property type="evidence" value="ECO:0007669"/>
    <property type="project" value="UniProtKB-ARBA"/>
</dbReference>
<evidence type="ECO:0000256" key="3">
    <source>
        <dbReference type="ARBA" id="ARBA00023004"/>
    </source>
</evidence>
<dbReference type="AlphaFoldDB" id="A0A5J4KHQ5"/>
<feature type="transmembrane region" description="Helical" evidence="7">
    <location>
        <begin position="108"/>
        <end position="127"/>
    </location>
</feature>
<evidence type="ECO:0000313" key="9">
    <source>
        <dbReference type="EMBL" id="GER89288.1"/>
    </source>
</evidence>
<dbReference type="RefSeq" id="WP_151757064.1">
    <property type="nucleotide sequence ID" value="NZ_BKZW01000001.1"/>
</dbReference>
<feature type="region of interest" description="Disordered" evidence="6">
    <location>
        <begin position="43"/>
        <end position="105"/>
    </location>
</feature>
<keyword evidence="1" id="KW-0001">2Fe-2S</keyword>
<dbReference type="CDD" id="cd03467">
    <property type="entry name" value="Rieske"/>
    <property type="match status" value="1"/>
</dbReference>
<dbReference type="GO" id="GO:0051537">
    <property type="term" value="F:2 iron, 2 sulfur cluster binding"/>
    <property type="evidence" value="ECO:0007669"/>
    <property type="project" value="UniProtKB-KW"/>
</dbReference>
<evidence type="ECO:0000259" key="8">
    <source>
        <dbReference type="PROSITE" id="PS51296"/>
    </source>
</evidence>
<sequence length="291" mass="30130">MVAKQQQPDEDVVALLTPGMTLAGTHATDAELMKAYEWWSPAEPVQAPPAPAPSRSAQPPAAPMVLPSTDMLDWGLSDTPTSAVTKNKKRPQQGSPARPSTQKMNRRSVVALLASGAVVAGGVGLAFNLGKLTAPFQANQPLAQQPAPAQNTPQKPATNPVNQKQPVKNPPAKPQNGGNTTQKPAAPGHVGTVVGSQNQPVNSAISFNNPADQQASLLVRLPAGTFVAYEKACTHEGVKVNYDPATKMFVCPAHGAIFDPANGGRVVQGPADAPLPPVKVNVNADGTITAV</sequence>
<proteinExistence type="predicted"/>
<dbReference type="SUPFAM" id="SSF50022">
    <property type="entry name" value="ISP domain"/>
    <property type="match status" value="1"/>
</dbReference>
<dbReference type="PANTHER" id="PTHR10134">
    <property type="entry name" value="CYTOCHROME B-C1 COMPLEX SUBUNIT RIESKE, MITOCHONDRIAL"/>
    <property type="match status" value="1"/>
</dbReference>
<keyword evidence="7" id="KW-0812">Transmembrane</keyword>
<evidence type="ECO:0000313" key="10">
    <source>
        <dbReference type="Proteomes" id="UP000326912"/>
    </source>
</evidence>
<evidence type="ECO:0000256" key="4">
    <source>
        <dbReference type="ARBA" id="ARBA00023014"/>
    </source>
</evidence>
<dbReference type="EMBL" id="BKZW01000001">
    <property type="protein sequence ID" value="GER89288.1"/>
    <property type="molecule type" value="Genomic_DNA"/>
</dbReference>
<dbReference type="GO" id="GO:0046872">
    <property type="term" value="F:metal ion binding"/>
    <property type="evidence" value="ECO:0007669"/>
    <property type="project" value="UniProtKB-KW"/>
</dbReference>
<dbReference type="Proteomes" id="UP000326912">
    <property type="component" value="Unassembled WGS sequence"/>
</dbReference>
<accession>A0A5J4KHQ5</accession>
<evidence type="ECO:0000256" key="7">
    <source>
        <dbReference type="SAM" id="Phobius"/>
    </source>
</evidence>
<keyword evidence="10" id="KW-1185">Reference proteome</keyword>
<feature type="domain" description="Rieske" evidence="8">
    <location>
        <begin position="191"/>
        <end position="289"/>
    </location>
</feature>
<keyword evidence="7" id="KW-0472">Membrane</keyword>
<evidence type="ECO:0000256" key="2">
    <source>
        <dbReference type="ARBA" id="ARBA00022723"/>
    </source>
</evidence>
<keyword evidence="5" id="KW-1015">Disulfide bond</keyword>
<dbReference type="Gene3D" id="2.102.10.10">
    <property type="entry name" value="Rieske [2Fe-2S] iron-sulphur domain"/>
    <property type="match status" value="1"/>
</dbReference>
<dbReference type="PROSITE" id="PS51296">
    <property type="entry name" value="RIESKE"/>
    <property type="match status" value="1"/>
</dbReference>
<keyword evidence="4" id="KW-0411">Iron-sulfur</keyword>
<dbReference type="Pfam" id="PF00355">
    <property type="entry name" value="Rieske"/>
    <property type="match status" value="1"/>
</dbReference>
<feature type="compositionally biased region" description="Low complexity" evidence="6">
    <location>
        <begin position="142"/>
        <end position="157"/>
    </location>
</feature>
<organism evidence="9 10">
    <name type="scientific">Dictyobacter vulcani</name>
    <dbReference type="NCBI Taxonomy" id="2607529"/>
    <lineage>
        <taxon>Bacteria</taxon>
        <taxon>Bacillati</taxon>
        <taxon>Chloroflexota</taxon>
        <taxon>Ktedonobacteria</taxon>
        <taxon>Ktedonobacterales</taxon>
        <taxon>Dictyobacteraceae</taxon>
        <taxon>Dictyobacter</taxon>
    </lineage>
</organism>
<keyword evidence="7" id="KW-1133">Transmembrane helix</keyword>
<name>A0A5J4KHQ5_9CHLR</name>
<gene>
    <name evidence="9" type="ORF">KDW_34500</name>
</gene>
<keyword evidence="2" id="KW-0479">Metal-binding</keyword>
<dbReference type="GO" id="GO:0016705">
    <property type="term" value="F:oxidoreductase activity, acting on paired donors, with incorporation or reduction of molecular oxygen"/>
    <property type="evidence" value="ECO:0007669"/>
    <property type="project" value="UniProtKB-ARBA"/>
</dbReference>
<evidence type="ECO:0000256" key="5">
    <source>
        <dbReference type="ARBA" id="ARBA00023157"/>
    </source>
</evidence>